<accession>A0A915D656</accession>
<dbReference type="WBParaSite" id="jg15808">
    <property type="protein sequence ID" value="jg15808"/>
    <property type="gene ID" value="jg15808"/>
</dbReference>
<evidence type="ECO:0000313" key="1">
    <source>
        <dbReference type="Proteomes" id="UP000887574"/>
    </source>
</evidence>
<proteinExistence type="predicted"/>
<keyword evidence="1" id="KW-1185">Reference proteome</keyword>
<organism evidence="1 2">
    <name type="scientific">Ditylenchus dipsaci</name>
    <dbReference type="NCBI Taxonomy" id="166011"/>
    <lineage>
        <taxon>Eukaryota</taxon>
        <taxon>Metazoa</taxon>
        <taxon>Ecdysozoa</taxon>
        <taxon>Nematoda</taxon>
        <taxon>Chromadorea</taxon>
        <taxon>Rhabditida</taxon>
        <taxon>Tylenchina</taxon>
        <taxon>Tylenchomorpha</taxon>
        <taxon>Sphaerularioidea</taxon>
        <taxon>Anguinidae</taxon>
        <taxon>Anguininae</taxon>
        <taxon>Ditylenchus</taxon>
    </lineage>
</organism>
<evidence type="ECO:0000313" key="2">
    <source>
        <dbReference type="WBParaSite" id="jg15808"/>
    </source>
</evidence>
<dbReference type="Proteomes" id="UP000887574">
    <property type="component" value="Unplaced"/>
</dbReference>
<protein>
    <submittedName>
        <fullName evidence="2">Uncharacterized protein</fullName>
    </submittedName>
</protein>
<dbReference type="AlphaFoldDB" id="A0A915D656"/>
<reference evidence="2" key="1">
    <citation type="submission" date="2022-11" db="UniProtKB">
        <authorList>
            <consortium name="WormBaseParasite"/>
        </authorList>
    </citation>
    <scope>IDENTIFICATION</scope>
</reference>
<sequence>MPPLLLRDSCFFEFTLNSGAGFTSEMEVRTATRDLLTISVAMFPENNKRIGRVIQVDIQADLFVRIERSLISRDDGTKNCLMSSNRFLP</sequence>
<name>A0A915D656_9BILA</name>